<feature type="region of interest" description="Disordered" evidence="1">
    <location>
        <begin position="29"/>
        <end position="49"/>
    </location>
</feature>
<evidence type="ECO:0000256" key="1">
    <source>
        <dbReference type="SAM" id="MobiDB-lite"/>
    </source>
</evidence>
<dbReference type="Proteomes" id="UP000000503">
    <property type="component" value="Chromosome"/>
</dbReference>
<gene>
    <name evidence="4" type="ordered locus">Spica_0678</name>
</gene>
<reference evidence="5" key="1">
    <citation type="journal article" date="2013" name="Stand. Genomic Sci.">
        <title>Genome sequence of the thermophilic fresh-water bacterium Spirochaeta caldaria type strain (H1(T)), reclassification of Spirochaeta caldaria, Spirochaeta stenostrepta, and Spirochaeta zuelzerae in the genus Treponema as Treponema caldaria comb. nov., Treponema stenostrepta comb. nov., and Treponema zuelzerae comb. nov., and emendation of the genus Treponema.</title>
        <authorList>
            <person name="Abt B."/>
            <person name="Goker M."/>
            <person name="Scheuner C."/>
            <person name="Han C."/>
            <person name="Lu M."/>
            <person name="Misra M."/>
            <person name="Lapidus A."/>
            <person name="Nolan M."/>
            <person name="Lucas S."/>
            <person name="Hammon N."/>
            <person name="Deshpande S."/>
            <person name="Cheng J.F."/>
            <person name="Tapia R."/>
            <person name="Goodwin L.A."/>
            <person name="Pitluck S."/>
            <person name="Liolios K."/>
            <person name="Pagani I."/>
            <person name="Ivanova N."/>
            <person name="Mavromatis K."/>
            <person name="Mikhailova N."/>
            <person name="Huntemann M."/>
            <person name="Pati A."/>
            <person name="Chen A."/>
            <person name="Palaniappan K."/>
            <person name="Land M."/>
            <person name="Hauser L."/>
            <person name="Jeffries C.D."/>
            <person name="Rohde M."/>
            <person name="Spring S."/>
            <person name="Gronow S."/>
            <person name="Detter J.C."/>
            <person name="Bristow J."/>
            <person name="Eisen J.A."/>
            <person name="Markowitz V."/>
            <person name="Hugenholtz P."/>
            <person name="Kyrpides N.C."/>
            <person name="Woyke T."/>
            <person name="Klenk H.P."/>
        </authorList>
    </citation>
    <scope>NUCLEOTIDE SEQUENCE</scope>
    <source>
        <strain evidence="5">ATCC 51460 / DSM 7334 / H1</strain>
    </source>
</reference>
<keyword evidence="4" id="KW-0449">Lipoprotein</keyword>
<protein>
    <submittedName>
        <fullName evidence="4">Lipoprotein</fullName>
    </submittedName>
</protein>
<dbReference type="KEGG" id="scd:Spica_0678"/>
<evidence type="ECO:0000313" key="4">
    <source>
        <dbReference type="EMBL" id="AEJ18832.1"/>
    </source>
</evidence>
<dbReference type="STRING" id="744872.Spica_0678"/>
<dbReference type="GO" id="GO:0004040">
    <property type="term" value="F:amidase activity"/>
    <property type="evidence" value="ECO:0007669"/>
    <property type="project" value="InterPro"/>
</dbReference>
<accession>F8EX89</accession>
<dbReference type="EMBL" id="CP002868">
    <property type="protein sequence ID" value="AEJ18832.1"/>
    <property type="molecule type" value="Genomic_DNA"/>
</dbReference>
<feature type="chain" id="PRO_5003376445" evidence="2">
    <location>
        <begin position="30"/>
        <end position="243"/>
    </location>
</feature>
<evidence type="ECO:0000313" key="5">
    <source>
        <dbReference type="Proteomes" id="UP000000503"/>
    </source>
</evidence>
<name>F8EX89_GRAC1</name>
<evidence type="ECO:0000256" key="2">
    <source>
        <dbReference type="SAM" id="SignalP"/>
    </source>
</evidence>
<feature type="domain" description="Mannosyl-glycoprotein endo-beta-N-acetylglucosamidase-like" evidence="3">
    <location>
        <begin position="82"/>
        <end position="205"/>
    </location>
</feature>
<dbReference type="eggNOG" id="COG0860">
    <property type="taxonomic scope" value="Bacteria"/>
</dbReference>
<keyword evidence="2" id="KW-0732">Signal</keyword>
<dbReference type="RefSeq" id="WP_013968144.1">
    <property type="nucleotide sequence ID" value="NC_015732.1"/>
</dbReference>
<dbReference type="HOGENOM" id="CLU_092082_1_0_12"/>
<dbReference type="InterPro" id="IPR002901">
    <property type="entry name" value="MGlyc_endo_b_GlcNAc-like_dom"/>
</dbReference>
<dbReference type="AlphaFoldDB" id="F8EX89"/>
<evidence type="ECO:0000259" key="3">
    <source>
        <dbReference type="Pfam" id="PF01832"/>
    </source>
</evidence>
<keyword evidence="5" id="KW-1185">Reference proteome</keyword>
<dbReference type="PROSITE" id="PS51257">
    <property type="entry name" value="PROKAR_LIPOPROTEIN"/>
    <property type="match status" value="1"/>
</dbReference>
<dbReference type="Pfam" id="PF01832">
    <property type="entry name" value="Glucosaminidase"/>
    <property type="match status" value="1"/>
</dbReference>
<organism evidence="4 5">
    <name type="scientific">Gracilinema caldarium (strain ATCC 51460 / DSM 7334 / H1)</name>
    <name type="common">Treponema caldarium</name>
    <dbReference type="NCBI Taxonomy" id="744872"/>
    <lineage>
        <taxon>Bacteria</taxon>
        <taxon>Pseudomonadati</taxon>
        <taxon>Spirochaetota</taxon>
        <taxon>Spirochaetia</taxon>
        <taxon>Spirochaetales</taxon>
        <taxon>Breznakiellaceae</taxon>
        <taxon>Gracilinema</taxon>
    </lineage>
</organism>
<feature type="signal peptide" evidence="2">
    <location>
        <begin position="1"/>
        <end position="29"/>
    </location>
</feature>
<sequence length="243" mass="26682">MKYILKYLVLLVSISFILGSCTSISTVSAGMSPEQPQERPPVLPSIPQKIMSTGKVPPKDLARFLHQNNPKISDQEALLMANLYHKEAALESVNSDIAFVQMCLETSFLRFGGLVTPDMHNYCGLGSIGPGKPGERFPTAQMGVRAHIQHLKAYASTEALHQSLVDPRFKYVRRGSAPSIHDLAGRWASDREYGRKLEGLLKRLYQSAFGIATAEATSWKTGLYFSNYPTSGSTAGAVYVIDN</sequence>
<proteinExistence type="predicted"/>